<organism evidence="13 14">
    <name type="scientific">Dactylosporangium maewongense</name>
    <dbReference type="NCBI Taxonomy" id="634393"/>
    <lineage>
        <taxon>Bacteria</taxon>
        <taxon>Bacillati</taxon>
        <taxon>Actinomycetota</taxon>
        <taxon>Actinomycetes</taxon>
        <taxon>Micromonosporales</taxon>
        <taxon>Micromonosporaceae</taxon>
        <taxon>Dactylosporangium</taxon>
    </lineage>
</organism>
<gene>
    <name evidence="13" type="ORF">GCM10009827_011050</name>
</gene>
<keyword evidence="10" id="KW-0865">Zymogen</keyword>
<evidence type="ECO:0000256" key="3">
    <source>
        <dbReference type="ARBA" id="ARBA00006006"/>
    </source>
</evidence>
<keyword evidence="6" id="KW-0479">Metal-binding</keyword>
<evidence type="ECO:0000256" key="7">
    <source>
        <dbReference type="ARBA" id="ARBA00022801"/>
    </source>
</evidence>
<feature type="compositionally biased region" description="Basic and acidic residues" evidence="11">
    <location>
        <begin position="45"/>
        <end position="61"/>
    </location>
</feature>
<feature type="region of interest" description="Disordered" evidence="11">
    <location>
        <begin position="34"/>
        <end position="80"/>
    </location>
</feature>
<dbReference type="InterPro" id="IPR027268">
    <property type="entry name" value="Peptidase_M4/M1_CTD_sf"/>
</dbReference>
<dbReference type="Pfam" id="PF02128">
    <property type="entry name" value="Peptidase_M36"/>
    <property type="match status" value="1"/>
</dbReference>
<name>A0ABN1ZNL7_9ACTN</name>
<evidence type="ECO:0000256" key="12">
    <source>
        <dbReference type="SAM" id="SignalP"/>
    </source>
</evidence>
<evidence type="ECO:0000313" key="14">
    <source>
        <dbReference type="Proteomes" id="UP001501470"/>
    </source>
</evidence>
<dbReference type="PANTHER" id="PTHR33478:SF1">
    <property type="entry name" value="EXTRACELLULAR METALLOPROTEINASE MEP"/>
    <property type="match status" value="1"/>
</dbReference>
<evidence type="ECO:0000256" key="6">
    <source>
        <dbReference type="ARBA" id="ARBA00022723"/>
    </source>
</evidence>
<evidence type="ECO:0000256" key="10">
    <source>
        <dbReference type="ARBA" id="ARBA00023145"/>
    </source>
</evidence>
<evidence type="ECO:0000256" key="1">
    <source>
        <dbReference type="ARBA" id="ARBA00001947"/>
    </source>
</evidence>
<dbReference type="SUPFAM" id="SSF55486">
    <property type="entry name" value="Metalloproteases ('zincins'), catalytic domain"/>
    <property type="match status" value="1"/>
</dbReference>
<evidence type="ECO:0000256" key="8">
    <source>
        <dbReference type="ARBA" id="ARBA00022833"/>
    </source>
</evidence>
<feature type="compositionally biased region" description="Polar residues" evidence="11">
    <location>
        <begin position="431"/>
        <end position="456"/>
    </location>
</feature>
<dbReference type="Proteomes" id="UP001501470">
    <property type="component" value="Unassembled WGS sequence"/>
</dbReference>
<keyword evidence="12" id="KW-0732">Signal</keyword>
<keyword evidence="9" id="KW-0482">Metalloprotease</keyword>
<sequence length="980" mass="103101">MRKSGLNPRRWRGRTLAAFTAAAVVATGAVTAVPAAADPKPNPGKAHDVDGHGPRDVDNRRGGKAPTAKQKAAADRVGGAKVRWNSLGQPESVGPDKALATGLTGDPVAAARQYLLGNQDLYALDAPAVAAMEPLLVQQLGTGNVVLLRQTFGGLPAGHDGLVSILIDKGNVVRVTSSLTRDTAAPEPATLSAADAVAAALADAGLTAGQVSEPDVIEVGVPTPEDGVRAAYQVSLVSTDADNPTAYSTFVDARTGGILVREDMVDFDSDNPTWAVFPATAPQTLPAGTDPRVTWCFTPAANCIKPVKDAASGKAWDVNQVTGQPTFTSSGNAANNVVQWGGGVAAFPAATRTDRNYTYPFTDAWHEAKCNPDVFTAAGRNDGDAAVSNLFAMHNRMHDFSYHLGFTEAAWNMQVVNIQPGGLGNDPEQGRAQSGALSGSRNNANQSTGRDGQAPTTNMFLWQPVAGSAYPPCVDGDYDMTVIGHEYTHAITNRMIAGPNNGITGTQGGSMGEGWGDLVAAEYLFENGLRAAGDTPFVTGAYVTGNMHEGIRDYDASKSPLNYSDFGFDLVGPEVHADGEIWVATNLRVRQEFINRYGLGTPELQQQCADGAVDAASCPGNRRWIQLMFDSYLLQAASGATMTSMRDNMLAADLVRFGGANQDIIWKAFAESGLGEGATGSSSDTDPTPSFHSPYADNATVTLRPMAGSSGANVTLYVGDYEARVTPVADTDPSTPLPDTFQILPNTEFHFVVNGKGWGSQKFTASFKPGKAQDLKLKLPQNVASSTLGAVASGDGVNVDKINDETEGTNWASVNGVAGKQVTIDLAGDKPVNVHSLNVSAMLRPALRGDVDASTANQNRFSALRSFAVLTCDATKADCSKDASYTEAFRSTDDAFPGGAWRPVAPQLNLRAFDIHPTLATHVRVVVLTSQCTGNPLYAGEQDNDPRANTDCAANSQFRNEVRIAEVQVFGSSGKITPEQ</sequence>
<dbReference type="PANTHER" id="PTHR33478">
    <property type="entry name" value="EXTRACELLULAR METALLOPROTEINASE MEP"/>
    <property type="match status" value="1"/>
</dbReference>
<keyword evidence="8" id="KW-0862">Zinc</keyword>
<dbReference type="InterPro" id="IPR001842">
    <property type="entry name" value="Peptidase_M36"/>
</dbReference>
<evidence type="ECO:0000256" key="2">
    <source>
        <dbReference type="ARBA" id="ARBA00004613"/>
    </source>
</evidence>
<accession>A0ABN1ZNL7</accession>
<keyword evidence="5" id="KW-0645">Protease</keyword>
<protein>
    <recommendedName>
        <fullName evidence="15">Fungalysin metallopeptidase (M36)</fullName>
    </recommendedName>
</protein>
<dbReference type="InterPro" id="IPR050371">
    <property type="entry name" value="Fungal_virulence_M36"/>
</dbReference>
<feature type="chain" id="PRO_5045629090" description="Fungalysin metallopeptidase (M36)" evidence="12">
    <location>
        <begin position="38"/>
        <end position="980"/>
    </location>
</feature>
<keyword evidence="7" id="KW-0378">Hydrolase</keyword>
<evidence type="ECO:0000256" key="9">
    <source>
        <dbReference type="ARBA" id="ARBA00023049"/>
    </source>
</evidence>
<dbReference type="EMBL" id="BAAAQD010000001">
    <property type="protein sequence ID" value="GAA1501469.1"/>
    <property type="molecule type" value="Genomic_DNA"/>
</dbReference>
<feature type="signal peptide" evidence="12">
    <location>
        <begin position="1"/>
        <end position="37"/>
    </location>
</feature>
<evidence type="ECO:0000256" key="5">
    <source>
        <dbReference type="ARBA" id="ARBA00022670"/>
    </source>
</evidence>
<evidence type="ECO:0000313" key="13">
    <source>
        <dbReference type="EMBL" id="GAA1501469.1"/>
    </source>
</evidence>
<keyword evidence="14" id="KW-1185">Reference proteome</keyword>
<comment type="similarity">
    <text evidence="3">Belongs to the peptidase M36 family.</text>
</comment>
<proteinExistence type="inferred from homology"/>
<dbReference type="Gene3D" id="3.10.170.10">
    <property type="match status" value="1"/>
</dbReference>
<evidence type="ECO:0008006" key="15">
    <source>
        <dbReference type="Google" id="ProtNLM"/>
    </source>
</evidence>
<dbReference type="Gene3D" id="1.10.390.10">
    <property type="entry name" value="Neutral Protease Domain 2"/>
    <property type="match status" value="1"/>
</dbReference>
<comment type="caution">
    <text evidence="13">The sequence shown here is derived from an EMBL/GenBank/DDBJ whole genome shotgun (WGS) entry which is preliminary data.</text>
</comment>
<evidence type="ECO:0000256" key="4">
    <source>
        <dbReference type="ARBA" id="ARBA00022525"/>
    </source>
</evidence>
<evidence type="ECO:0000256" key="11">
    <source>
        <dbReference type="SAM" id="MobiDB-lite"/>
    </source>
</evidence>
<comment type="cofactor">
    <cofactor evidence="1">
        <name>Zn(2+)</name>
        <dbReference type="ChEBI" id="CHEBI:29105"/>
    </cofactor>
</comment>
<keyword evidence="4" id="KW-0964">Secreted</keyword>
<reference evidence="13 14" key="1">
    <citation type="journal article" date="2019" name="Int. J. Syst. Evol. Microbiol.">
        <title>The Global Catalogue of Microorganisms (GCM) 10K type strain sequencing project: providing services to taxonomists for standard genome sequencing and annotation.</title>
        <authorList>
            <consortium name="The Broad Institute Genomics Platform"/>
            <consortium name="The Broad Institute Genome Sequencing Center for Infectious Disease"/>
            <person name="Wu L."/>
            <person name="Ma J."/>
        </authorList>
    </citation>
    <scope>NUCLEOTIDE SEQUENCE [LARGE SCALE GENOMIC DNA]</scope>
    <source>
        <strain evidence="13 14">JCM 15933</strain>
    </source>
</reference>
<comment type="subcellular location">
    <subcellularLocation>
        <location evidence="2">Secreted</location>
    </subcellularLocation>
</comment>
<feature type="region of interest" description="Disordered" evidence="11">
    <location>
        <begin position="421"/>
        <end position="456"/>
    </location>
</feature>